<dbReference type="KEGG" id="seg:SG0293"/>
<sequence length="277" mass="31433">MKSPYDLAEREFKFLLQEAEDKYDSRISRHMLRRSLAVISNYLENYNRIFALRADLRFAQSHVPGEPDLPICFQKDDEKAITRAMESLKSQLREEHKRSGRPGEPVPLGYIWARERVTGEHPHYHLVLLFDREAYAYLGDYTKPDADNMGTRIQKAWCSAIGLDYPEYAYLPHFPKNHSSWFTRDDALTLSADYYDFLLRVSGIDSIASQCISPSPVVSSVSRMASIPGAPATISCNVSVSPFLSYNDVKSWVTASSFRGNGLARRGFSCPEGRNAC</sequence>
<proteinExistence type="predicted"/>
<reference evidence="2 3" key="1">
    <citation type="journal article" date="2008" name="Genome Res.">
        <title>Comparative genome analysis of Salmonella enteritidis PT4 and Salmonella gallinarum 287/91 provides insights into evolutionary and host adaptation pathways.</title>
        <authorList>
            <person name="Thomson N.R."/>
            <person name="Clayton D.J."/>
            <person name="Windhorst D."/>
            <person name="Vernikos G."/>
            <person name="Davidson S."/>
            <person name="Churcher C."/>
            <person name="Quail M.A."/>
            <person name="Stevens M."/>
            <person name="Jones M.A."/>
            <person name="Watson M."/>
            <person name="Barron A."/>
            <person name="Layton A."/>
            <person name="Pickard D."/>
            <person name="Kingsley R.A."/>
            <person name="Bignell A."/>
            <person name="Clark L."/>
            <person name="Harris B."/>
            <person name="Ormond D."/>
            <person name="Abdellah Z."/>
            <person name="Brooks K."/>
            <person name="Cherevach I."/>
            <person name="Chillingworth T."/>
            <person name="Woodward J."/>
            <person name="Norberczak H."/>
            <person name="Lord A."/>
            <person name="Arrowsmith C."/>
            <person name="Jagels K."/>
            <person name="Moule S."/>
            <person name="Mungall K."/>
            <person name="Sanders M."/>
            <person name="Whitehead S."/>
            <person name="Chabalgoity J.A."/>
            <person name="Maskell D."/>
            <person name="Humphrey T."/>
            <person name="Roberts M."/>
            <person name="Barrow P.A."/>
            <person name="Dougan G."/>
            <person name="Parkhill J."/>
        </authorList>
    </citation>
    <scope>NUCLEOTIDE SEQUENCE [LARGE SCALE GENOMIC DNA]</scope>
    <source>
        <strain evidence="3">287/91 / NCTC 13346</strain>
    </source>
</reference>
<dbReference type="Pfam" id="PF11726">
    <property type="entry name" value="YagK_YfjJ_C"/>
    <property type="match status" value="1"/>
</dbReference>
<name>B5R5P0_SALG2</name>
<dbReference type="EMBL" id="AM933173">
    <property type="protein sequence ID" value="CAR36197.1"/>
    <property type="molecule type" value="Genomic_DNA"/>
</dbReference>
<accession>B5R5P0</accession>
<evidence type="ECO:0000313" key="3">
    <source>
        <dbReference type="Proteomes" id="UP000008321"/>
    </source>
</evidence>
<evidence type="ECO:0000259" key="1">
    <source>
        <dbReference type="Pfam" id="PF11726"/>
    </source>
</evidence>
<dbReference type="AlphaFoldDB" id="B5R5P0"/>
<protein>
    <recommendedName>
        <fullName evidence="1">YagK/YfjJ C-terminal domain-containing protein</fullName>
    </recommendedName>
</protein>
<feature type="domain" description="YagK/YfjJ C-terminal" evidence="1">
    <location>
        <begin position="43"/>
        <end position="202"/>
    </location>
</feature>
<dbReference type="HOGENOM" id="CLU_1004333_0_0_6"/>
<organism evidence="2 3">
    <name type="scientific">Salmonella gallinarum (strain 287/91 / NCTC 13346)</name>
    <dbReference type="NCBI Taxonomy" id="550538"/>
    <lineage>
        <taxon>Bacteria</taxon>
        <taxon>Pseudomonadati</taxon>
        <taxon>Pseudomonadota</taxon>
        <taxon>Gammaproteobacteria</taxon>
        <taxon>Enterobacterales</taxon>
        <taxon>Enterobacteriaceae</taxon>
        <taxon>Salmonella</taxon>
    </lineage>
</organism>
<gene>
    <name evidence="2" type="ordered locus">SG0293</name>
</gene>
<evidence type="ECO:0000313" key="2">
    <source>
        <dbReference type="EMBL" id="CAR36197.1"/>
    </source>
</evidence>
<dbReference type="InterPro" id="IPR057271">
    <property type="entry name" value="YagK_YfjJ_C"/>
</dbReference>
<dbReference type="Proteomes" id="UP000008321">
    <property type="component" value="Chromosome"/>
</dbReference>